<evidence type="ECO:0000256" key="2">
    <source>
        <dbReference type="SAM" id="Phobius"/>
    </source>
</evidence>
<dbReference type="OrthoDB" id="2019384at2759"/>
<evidence type="ECO:0000259" key="3">
    <source>
        <dbReference type="PROSITE" id="PS50026"/>
    </source>
</evidence>
<dbReference type="Gene3D" id="2.170.300.10">
    <property type="entry name" value="Tie2 ligand-binding domain superfamily"/>
    <property type="match status" value="1"/>
</dbReference>
<keyword evidence="5" id="KW-0675">Receptor</keyword>
<dbReference type="InterPro" id="IPR013783">
    <property type="entry name" value="Ig-like_fold"/>
</dbReference>
<dbReference type="PROSITE" id="PS00022">
    <property type="entry name" value="EGF_1"/>
    <property type="match status" value="1"/>
</dbReference>
<accession>A0A9Q1C8V4</accession>
<dbReference type="PROSITE" id="PS50853">
    <property type="entry name" value="FN3"/>
    <property type="match status" value="1"/>
</dbReference>
<dbReference type="PANTHER" id="PTHR26391">
    <property type="entry name" value="INACTIVE TYROSINE-PROTEIN KINASE 7"/>
    <property type="match status" value="1"/>
</dbReference>
<dbReference type="CDD" id="cd00063">
    <property type="entry name" value="FN3"/>
    <property type="match status" value="1"/>
</dbReference>
<dbReference type="InterPro" id="IPR003961">
    <property type="entry name" value="FN3_dom"/>
</dbReference>
<feature type="domain" description="EGF-like" evidence="3">
    <location>
        <begin position="239"/>
        <end position="275"/>
    </location>
</feature>
<dbReference type="FunFam" id="2.170.300.10:FF:000003">
    <property type="entry name" value="tyrosine-protein kinase receptor Tie-1 isoform X1"/>
    <property type="match status" value="1"/>
</dbReference>
<evidence type="ECO:0000259" key="4">
    <source>
        <dbReference type="PROSITE" id="PS50853"/>
    </source>
</evidence>
<comment type="caution">
    <text evidence="5">The sequence shown here is derived from an EMBL/GenBank/DDBJ whole genome shotgun (WGS) entry which is preliminary data.</text>
</comment>
<dbReference type="SUPFAM" id="SSF49265">
    <property type="entry name" value="Fibronectin type III"/>
    <property type="match status" value="1"/>
</dbReference>
<comment type="caution">
    <text evidence="1">Lacks conserved residue(s) required for the propagation of feature annotation.</text>
</comment>
<keyword evidence="2" id="KW-0812">Transmembrane</keyword>
<dbReference type="Gene3D" id="2.60.40.10">
    <property type="entry name" value="Immunoglobulins"/>
    <property type="match status" value="2"/>
</dbReference>
<dbReference type="InterPro" id="IPR000742">
    <property type="entry name" value="EGF"/>
</dbReference>
<name>A0A9Q1C8V4_HOLLE</name>
<evidence type="ECO:0000313" key="5">
    <source>
        <dbReference type="EMBL" id="KAJ8040189.1"/>
    </source>
</evidence>
<dbReference type="InterPro" id="IPR002049">
    <property type="entry name" value="LE_dom"/>
</dbReference>
<keyword evidence="2" id="KW-0472">Membrane</keyword>
<dbReference type="CDD" id="cd00055">
    <property type="entry name" value="EGF_Lam"/>
    <property type="match status" value="2"/>
</dbReference>
<dbReference type="AlphaFoldDB" id="A0A9Q1C8V4"/>
<proteinExistence type="predicted"/>
<dbReference type="EMBL" id="JAIZAY010000006">
    <property type="protein sequence ID" value="KAJ8040189.1"/>
    <property type="molecule type" value="Genomic_DNA"/>
</dbReference>
<evidence type="ECO:0000313" key="6">
    <source>
        <dbReference type="Proteomes" id="UP001152320"/>
    </source>
</evidence>
<dbReference type="InterPro" id="IPR036116">
    <property type="entry name" value="FN3_sf"/>
</dbReference>
<keyword evidence="2" id="KW-1133">Transmembrane helix</keyword>
<keyword evidence="1" id="KW-1015">Disulfide bond</keyword>
<dbReference type="Proteomes" id="UP001152320">
    <property type="component" value="Chromosome 6"/>
</dbReference>
<protein>
    <submittedName>
        <fullName evidence="5">Angiopoietin-1 receptor</fullName>
    </submittedName>
</protein>
<dbReference type="PROSITE" id="PS50026">
    <property type="entry name" value="EGF_3"/>
    <property type="match status" value="1"/>
</dbReference>
<dbReference type="SMART" id="SM00060">
    <property type="entry name" value="FN3"/>
    <property type="match status" value="1"/>
</dbReference>
<sequence length="756" mass="83552">MREKMGYKFYILMTSMGCYFFGSHGQETEQVRMTLLGLNNFKSEEDSQYQCRLTPPDNDQDEITVESLRTGWTRNTAEENPDPPSVVYTRTVRRHHKVDMINNGNNDAFGVFGCKATKDGKKETVISTTRMRSDADIVPMNGLFTQTVSIGDMNVTISMNITTDEFLVNELRWRNNSIMWTGSEPGIEPNFGVDTFTIDEPIQLYHAGIYECHRQGDRASAKHGLNLLIVRACPHMRWGPPDCEGVCDSCYNGGVCDESTGRCVCAPGFTGMDCLTACGGNRYGNDCGKRCTYLGDRKEGCGGLLFCLVHPFGCRCNTGFKGLDCKEACDENTFGASCLQSCHCTSNQCNRYTGECEGTDTSCDPGFTGASCQECNDGYFGSGCIQECHCSPEFCNKESGLCQSGGCLPQWAEIFPPYYCQTGLESVTFTRVNPNISVPVNCRAVQGPGGNLTGFNVVLSRSMDGLDDTAITIQNTFLTETKITSLFTLKGVDKNIDLYCQLRNKRDVRVAVLMVSVDFYVLPSLANPPSLVRVTCDSVTMFWERWTESRDPGTPPILHYIPYLRESESSNWISGEVVTHNEIDDRYQFTFHNLTADSMYEFCVVVVREGDGGEGDKTNIVKQSTAFCPASSVPAYVIPVSIAMPVVILLVAAVICFIRYRGVQSETHVAKGPSAVIYEDAGFGSPDDYASIKQNHVKICESGYQDLNLKQQYKTKVGESAEFSGYEIPVNSTTPKSRGNIEKVTGGEENVYEIPM</sequence>
<evidence type="ECO:0000256" key="1">
    <source>
        <dbReference type="PROSITE-ProRule" id="PRU00076"/>
    </source>
</evidence>
<gene>
    <name evidence="5" type="ORF">HOLleu_14416</name>
</gene>
<dbReference type="PANTHER" id="PTHR26391:SF18">
    <property type="entry name" value="PROTEIN KINASE RECEPTOR TIE-1, PUTATIVE-RELATED"/>
    <property type="match status" value="1"/>
</dbReference>
<feature type="transmembrane region" description="Helical" evidence="2">
    <location>
        <begin position="636"/>
        <end position="658"/>
    </location>
</feature>
<feature type="disulfide bond" evidence="1">
    <location>
        <begin position="265"/>
        <end position="274"/>
    </location>
</feature>
<keyword evidence="1" id="KW-0245">EGF-like domain</keyword>
<keyword evidence="6" id="KW-1185">Reference proteome</keyword>
<reference evidence="5" key="1">
    <citation type="submission" date="2021-10" db="EMBL/GenBank/DDBJ databases">
        <title>Tropical sea cucumber genome reveals ecological adaptation and Cuvierian tubules defense mechanism.</title>
        <authorList>
            <person name="Chen T."/>
        </authorList>
    </citation>
    <scope>NUCLEOTIDE SEQUENCE</scope>
    <source>
        <strain evidence="5">Nanhai2018</strain>
        <tissue evidence="5">Muscle</tissue>
    </source>
</reference>
<organism evidence="5 6">
    <name type="scientific">Holothuria leucospilota</name>
    <name type="common">Black long sea cucumber</name>
    <name type="synonym">Mertensiothuria leucospilota</name>
    <dbReference type="NCBI Taxonomy" id="206669"/>
    <lineage>
        <taxon>Eukaryota</taxon>
        <taxon>Metazoa</taxon>
        <taxon>Echinodermata</taxon>
        <taxon>Eleutherozoa</taxon>
        <taxon>Echinozoa</taxon>
        <taxon>Holothuroidea</taxon>
        <taxon>Aspidochirotacea</taxon>
        <taxon>Aspidochirotida</taxon>
        <taxon>Holothuriidae</taxon>
        <taxon>Holothuria</taxon>
    </lineage>
</organism>
<feature type="domain" description="Fibronectin type-III" evidence="4">
    <location>
        <begin position="528"/>
        <end position="630"/>
    </location>
</feature>